<keyword evidence="1" id="KW-0489">Methyltransferase</keyword>
<evidence type="ECO:0000259" key="4">
    <source>
        <dbReference type="Pfam" id="PF00891"/>
    </source>
</evidence>
<dbReference type="RefSeq" id="XP_033430048.1">
    <property type="nucleotide sequence ID" value="XM_033568053.1"/>
</dbReference>
<dbReference type="InterPro" id="IPR029063">
    <property type="entry name" value="SAM-dependent_MTases_sf"/>
</dbReference>
<dbReference type="GO" id="GO:0044550">
    <property type="term" value="P:secondary metabolite biosynthetic process"/>
    <property type="evidence" value="ECO:0007669"/>
    <property type="project" value="UniProtKB-ARBA"/>
</dbReference>
<dbReference type="SUPFAM" id="SSF53335">
    <property type="entry name" value="S-adenosyl-L-methionine-dependent methyltransferases"/>
    <property type="match status" value="1"/>
</dbReference>
<comment type="caution">
    <text evidence="6">The sequence shown here is derived from an EMBL/GenBank/DDBJ whole genome shotgun (WGS) entry which is preliminary data.</text>
</comment>
<dbReference type="Pfam" id="PF00891">
    <property type="entry name" value="Methyltransf_2"/>
    <property type="match status" value="1"/>
</dbReference>
<dbReference type="InterPro" id="IPR001077">
    <property type="entry name" value="COMT_C"/>
</dbReference>
<dbReference type="GO" id="GO:0032259">
    <property type="term" value="P:methylation"/>
    <property type="evidence" value="ECO:0007669"/>
    <property type="project" value="UniProtKB-KW"/>
</dbReference>
<dbReference type="OrthoDB" id="1606438at2759"/>
<dbReference type="InterPro" id="IPR036388">
    <property type="entry name" value="WH-like_DNA-bd_sf"/>
</dbReference>
<sequence length="485" mass="53629">MSAQRTIADAARLLELSDLISRTARLIIDQWATETPAGTETGSVSNIASPALFNAQKTLLSASGLLTELVSEPSSRLLEVSSQYNEARALHIVAELRVPDVIAKKEGQKATIEELSEATGIEKRKLGRLMRCLCSIHVFQEVLPSVFANNTISAALVNNEPLRAYIIMFALDIYSASDFLPKTLLDAEKGPSYDVRKTAFQDTMGTTQTRWEWFEEQVPSGQLKDYPFGGYPGPWGPTLNDKIKDKEPDEVVARPEHANFCLAMFAGGLVFGNAHLYDYPWKSLGKAQIVDVGGGVGGFCIQLSHLYPELNFVVQDRAPALKQAQSSVWPAENPKALAEGRVSFVTHDFFKENPVKGADVYWLRYIMHDWSDDYCVQILSAIRGSMGERSRILICDQVMNTTLGCKEIESAPKPLPANYGYFTRYSHQRDVAMMALINGIERTPAEFKDIAGRAGLVLRKIYDCRSQVGLVECVLPGSPLLNEGL</sequence>
<dbReference type="VEuPathDB" id="FungiDB:EYZ11_006261"/>
<proteinExistence type="predicted"/>
<organism evidence="6 7">
    <name type="scientific">Aspergillus tanneri</name>
    <dbReference type="NCBI Taxonomy" id="1220188"/>
    <lineage>
        <taxon>Eukaryota</taxon>
        <taxon>Fungi</taxon>
        <taxon>Dikarya</taxon>
        <taxon>Ascomycota</taxon>
        <taxon>Pezizomycotina</taxon>
        <taxon>Eurotiomycetes</taxon>
        <taxon>Eurotiomycetidae</taxon>
        <taxon>Eurotiales</taxon>
        <taxon>Aspergillaceae</taxon>
        <taxon>Aspergillus</taxon>
        <taxon>Aspergillus subgen. Circumdati</taxon>
    </lineage>
</organism>
<dbReference type="InterPro" id="IPR036390">
    <property type="entry name" value="WH_DNA-bd_sf"/>
</dbReference>
<dbReference type="GO" id="GO:0046983">
    <property type="term" value="F:protein dimerization activity"/>
    <property type="evidence" value="ECO:0007669"/>
    <property type="project" value="InterPro"/>
</dbReference>
<gene>
    <name evidence="6" type="ORF">ATNIH1004_003375</name>
</gene>
<evidence type="ECO:0000313" key="7">
    <source>
        <dbReference type="Proteomes" id="UP000324241"/>
    </source>
</evidence>
<evidence type="ECO:0000256" key="2">
    <source>
        <dbReference type="ARBA" id="ARBA00022679"/>
    </source>
</evidence>
<dbReference type="GO" id="GO:0008171">
    <property type="term" value="F:O-methyltransferase activity"/>
    <property type="evidence" value="ECO:0007669"/>
    <property type="project" value="InterPro"/>
</dbReference>
<dbReference type="GeneID" id="54326077"/>
<feature type="domain" description="O-methyltransferase C-terminal" evidence="4">
    <location>
        <begin position="287"/>
        <end position="455"/>
    </location>
</feature>
<dbReference type="PROSITE" id="PS51683">
    <property type="entry name" value="SAM_OMT_II"/>
    <property type="match status" value="1"/>
</dbReference>
<dbReference type="SUPFAM" id="SSF46785">
    <property type="entry name" value="Winged helix' DNA-binding domain"/>
    <property type="match status" value="1"/>
</dbReference>
<feature type="domain" description="O-methyltransferase dimerisation" evidence="5">
    <location>
        <begin position="82"/>
        <end position="158"/>
    </location>
</feature>
<dbReference type="Gene3D" id="3.40.50.150">
    <property type="entry name" value="Vaccinia Virus protein VP39"/>
    <property type="match status" value="1"/>
</dbReference>
<name>A0A5M9N7Y7_9EURO</name>
<dbReference type="InterPro" id="IPR012967">
    <property type="entry name" value="COMT_dimerisation"/>
</dbReference>
<dbReference type="Gene3D" id="1.10.10.10">
    <property type="entry name" value="Winged helix-like DNA-binding domain superfamily/Winged helix DNA-binding domain"/>
    <property type="match status" value="1"/>
</dbReference>
<accession>A0A5M9N7Y7</accession>
<protein>
    <submittedName>
        <fullName evidence="6">Uncharacterized protein</fullName>
    </submittedName>
</protein>
<dbReference type="AlphaFoldDB" id="A0A5M9N7Y7"/>
<keyword evidence="3" id="KW-0949">S-adenosyl-L-methionine</keyword>
<dbReference type="Proteomes" id="UP000324241">
    <property type="component" value="Unassembled WGS sequence"/>
</dbReference>
<evidence type="ECO:0000313" key="6">
    <source>
        <dbReference type="EMBL" id="KAA8650687.1"/>
    </source>
</evidence>
<dbReference type="PANTHER" id="PTHR43712">
    <property type="entry name" value="PUTATIVE (AFU_ORTHOLOGUE AFUA_4G14580)-RELATED"/>
    <property type="match status" value="1"/>
</dbReference>
<keyword evidence="2" id="KW-0808">Transferase</keyword>
<dbReference type="EMBL" id="QUQM01000001">
    <property type="protein sequence ID" value="KAA8650687.1"/>
    <property type="molecule type" value="Genomic_DNA"/>
</dbReference>
<evidence type="ECO:0000256" key="1">
    <source>
        <dbReference type="ARBA" id="ARBA00022603"/>
    </source>
</evidence>
<evidence type="ECO:0000259" key="5">
    <source>
        <dbReference type="Pfam" id="PF08100"/>
    </source>
</evidence>
<reference evidence="6 7" key="1">
    <citation type="submission" date="2019-08" db="EMBL/GenBank/DDBJ databases">
        <title>The genome sequence of a newly discovered highly antifungal drug resistant Aspergillus species, Aspergillus tanneri NIH 1004.</title>
        <authorList>
            <person name="Mounaud S."/>
            <person name="Singh I."/>
            <person name="Joardar V."/>
            <person name="Pakala S."/>
            <person name="Pakala S."/>
            <person name="Venepally P."/>
            <person name="Chung J.K."/>
            <person name="Losada L."/>
            <person name="Nierman W.C."/>
        </authorList>
    </citation>
    <scope>NUCLEOTIDE SEQUENCE [LARGE SCALE GENOMIC DNA]</scope>
    <source>
        <strain evidence="6 7">NIH1004</strain>
    </source>
</reference>
<dbReference type="PANTHER" id="PTHR43712:SF2">
    <property type="entry name" value="O-METHYLTRANSFERASE CICE"/>
    <property type="match status" value="1"/>
</dbReference>
<evidence type="ECO:0000256" key="3">
    <source>
        <dbReference type="ARBA" id="ARBA00022691"/>
    </source>
</evidence>
<dbReference type="Pfam" id="PF08100">
    <property type="entry name" value="Dimerisation"/>
    <property type="match status" value="1"/>
</dbReference>
<dbReference type="InterPro" id="IPR016461">
    <property type="entry name" value="COMT-like"/>
</dbReference>